<organism evidence="1 2">
    <name type="scientific">Podarcis lilfordi</name>
    <name type="common">Lilford's wall lizard</name>
    <dbReference type="NCBI Taxonomy" id="74358"/>
    <lineage>
        <taxon>Eukaryota</taxon>
        <taxon>Metazoa</taxon>
        <taxon>Chordata</taxon>
        <taxon>Craniata</taxon>
        <taxon>Vertebrata</taxon>
        <taxon>Euteleostomi</taxon>
        <taxon>Lepidosauria</taxon>
        <taxon>Squamata</taxon>
        <taxon>Bifurcata</taxon>
        <taxon>Unidentata</taxon>
        <taxon>Episquamata</taxon>
        <taxon>Laterata</taxon>
        <taxon>Lacertibaenia</taxon>
        <taxon>Lacertidae</taxon>
        <taxon>Podarcis</taxon>
    </lineage>
</organism>
<accession>A0AA35P970</accession>
<sequence>MNNVKGMRPYCAVSWKLSKLSSPTNTLITSRCFHLDILQTTMRFFSAFENIYTFEMPHKGMHRTKEKMKFPSTVKNTHLIYLLYTHYPLKHPKA</sequence>
<name>A0AA35P970_9SAUR</name>
<keyword evidence="2" id="KW-1185">Reference proteome</keyword>
<reference evidence="1" key="1">
    <citation type="submission" date="2022-12" db="EMBL/GenBank/DDBJ databases">
        <authorList>
            <person name="Alioto T."/>
            <person name="Alioto T."/>
            <person name="Gomez Garrido J."/>
        </authorList>
    </citation>
    <scope>NUCLEOTIDE SEQUENCE</scope>
</reference>
<evidence type="ECO:0000313" key="2">
    <source>
        <dbReference type="Proteomes" id="UP001178461"/>
    </source>
</evidence>
<evidence type="ECO:0000313" key="1">
    <source>
        <dbReference type="EMBL" id="CAI5779724.1"/>
    </source>
</evidence>
<protein>
    <submittedName>
        <fullName evidence="1">Uncharacterized protein</fullName>
    </submittedName>
</protein>
<dbReference type="EMBL" id="OX395132">
    <property type="protein sequence ID" value="CAI5779724.1"/>
    <property type="molecule type" value="Genomic_DNA"/>
</dbReference>
<dbReference type="AlphaFoldDB" id="A0AA35P970"/>
<dbReference type="Proteomes" id="UP001178461">
    <property type="component" value="Chromosome 7"/>
</dbReference>
<gene>
    <name evidence="1" type="ORF">PODLI_1B030569</name>
</gene>
<proteinExistence type="predicted"/>